<evidence type="ECO:0000256" key="1">
    <source>
        <dbReference type="SAM" id="Phobius"/>
    </source>
</evidence>
<keyword evidence="1" id="KW-0812">Transmembrane</keyword>
<organism evidence="2 3">
    <name type="scientific">Gallibacterium genomosp. 3</name>
    <dbReference type="NCBI Taxonomy" id="505345"/>
    <lineage>
        <taxon>Bacteria</taxon>
        <taxon>Pseudomonadati</taxon>
        <taxon>Pseudomonadota</taxon>
        <taxon>Gammaproteobacteria</taxon>
        <taxon>Pasteurellales</taxon>
        <taxon>Pasteurellaceae</taxon>
        <taxon>Gallibacterium</taxon>
    </lineage>
</organism>
<name>A0A1A7PQS9_9PAST</name>
<dbReference type="AlphaFoldDB" id="A0A1A7PQS9"/>
<gene>
    <name evidence="2" type="ORF">QV06_04670</name>
</gene>
<accession>A0A1A7PQS9</accession>
<dbReference type="EMBL" id="JTJR01000017">
    <property type="protein sequence ID" value="OBX04923.1"/>
    <property type="molecule type" value="Genomic_DNA"/>
</dbReference>
<keyword evidence="1" id="KW-0472">Membrane</keyword>
<reference evidence="2 3" key="1">
    <citation type="submission" date="2014-11" db="EMBL/GenBank/DDBJ databases">
        <title>Pan-genome of Gallibacterium spp.</title>
        <authorList>
            <person name="Kudirkiene E."/>
            <person name="Bojesen A.M."/>
        </authorList>
    </citation>
    <scope>NUCLEOTIDE SEQUENCE [LARGE SCALE GENOMIC DNA]</scope>
    <source>
        <strain evidence="2 3">59/S3/89</strain>
    </source>
</reference>
<keyword evidence="1" id="KW-1133">Transmembrane helix</keyword>
<feature type="transmembrane region" description="Helical" evidence="1">
    <location>
        <begin position="7"/>
        <end position="28"/>
    </location>
</feature>
<evidence type="ECO:0000313" key="3">
    <source>
        <dbReference type="Proteomes" id="UP000092626"/>
    </source>
</evidence>
<evidence type="ECO:0000313" key="2">
    <source>
        <dbReference type="EMBL" id="OBX04923.1"/>
    </source>
</evidence>
<proteinExistence type="predicted"/>
<comment type="caution">
    <text evidence="2">The sequence shown here is derived from an EMBL/GenBank/DDBJ whole genome shotgun (WGS) entry which is preliminary data.</text>
</comment>
<feature type="transmembrane region" description="Helical" evidence="1">
    <location>
        <begin position="115"/>
        <end position="135"/>
    </location>
</feature>
<dbReference type="STRING" id="505345.QV06_04670"/>
<protein>
    <submittedName>
        <fullName evidence="2">Uncharacterized protein</fullName>
    </submittedName>
</protein>
<sequence length="145" mass="16850">MKCCKVITYLLGFIIIIFGAIFTGSNYLRFYIEPSAKTLAYTNKVEVEKCGKSKRLNCYYADLIYQANGEVFITKHTDLTNWQAKILREGKGMEITYLVNQPTIIIHDGKSDKQYFWLFTSLTCFCIYGVMVYGYRKWKKLKSPA</sequence>
<dbReference type="Proteomes" id="UP000092626">
    <property type="component" value="Unassembled WGS sequence"/>
</dbReference>